<dbReference type="RefSeq" id="XP_013408666.1">
    <property type="nucleotide sequence ID" value="XM_013553212.1"/>
</dbReference>
<keyword evidence="4" id="KW-0812">Transmembrane</keyword>
<evidence type="ECO:0000256" key="6">
    <source>
        <dbReference type="ARBA" id="ARBA00023034"/>
    </source>
</evidence>
<proteinExistence type="inferred from homology"/>
<dbReference type="AlphaFoldDB" id="A0A1S3JEU4"/>
<evidence type="ECO:0000313" key="11">
    <source>
        <dbReference type="RefSeq" id="XP_013408666.1"/>
    </source>
</evidence>
<evidence type="ECO:0000256" key="5">
    <source>
        <dbReference type="ARBA" id="ARBA00022989"/>
    </source>
</evidence>
<dbReference type="InterPro" id="IPR018011">
    <property type="entry name" value="Carb_sulfotrans_8-10"/>
</dbReference>
<accession>A0A1S3JEU4</accession>
<keyword evidence="9" id="KW-0735">Signal-anchor</keyword>
<dbReference type="PANTHER" id="PTHR12137">
    <property type="entry name" value="CARBOHYDRATE SULFOTRANSFERASE"/>
    <property type="match status" value="1"/>
</dbReference>
<comment type="subcellular location">
    <subcellularLocation>
        <location evidence="1 9">Golgi apparatus membrane</location>
        <topology evidence="1 9">Single-pass type II membrane protein</topology>
    </subcellularLocation>
</comment>
<dbReference type="Pfam" id="PF03567">
    <property type="entry name" value="Sulfotransfer_2"/>
    <property type="match status" value="1"/>
</dbReference>
<dbReference type="OrthoDB" id="2019940at2759"/>
<name>A0A1S3JEU4_LINAN</name>
<sequence length="256" mass="30363">MFQMCKDLNEPIEEEVPISVSKQQIPDRNYVDDIYRIILCPISKTASRSWLKIYFKLNGQMNTSVEYNQMPRQYFEQYVRKLKTYTDFGIHGRVNSYLKIMTVRHPLVRLVSAYKEQVVPPHGLLNGALEKFNMKRRRTRDGNKTNTVTFEDFLHFILQRPNIHWNDFNTFCAPCKMQYDIVVYFETMAEDLKNTLILLGADDMIQLPPSHRANETSSDDEARQFYQGVDRDLLKQVMAKYWVEEKYFGYNMSLFS</sequence>
<evidence type="ECO:0000256" key="8">
    <source>
        <dbReference type="ARBA" id="ARBA00023180"/>
    </source>
</evidence>
<keyword evidence="3 9" id="KW-0808">Transferase</keyword>
<keyword evidence="7" id="KW-0472">Membrane</keyword>
<evidence type="ECO:0000256" key="2">
    <source>
        <dbReference type="ARBA" id="ARBA00006339"/>
    </source>
</evidence>
<evidence type="ECO:0000256" key="3">
    <source>
        <dbReference type="ARBA" id="ARBA00022679"/>
    </source>
</evidence>
<dbReference type="KEGG" id="lak:106172478"/>
<comment type="similarity">
    <text evidence="2 9">Belongs to the sulfotransferase 2 family.</text>
</comment>
<organism evidence="10 11">
    <name type="scientific">Lingula anatina</name>
    <name type="common">Brachiopod</name>
    <name type="synonym">Lingula unguis</name>
    <dbReference type="NCBI Taxonomy" id="7574"/>
    <lineage>
        <taxon>Eukaryota</taxon>
        <taxon>Metazoa</taxon>
        <taxon>Spiralia</taxon>
        <taxon>Lophotrochozoa</taxon>
        <taxon>Brachiopoda</taxon>
        <taxon>Linguliformea</taxon>
        <taxon>Lingulata</taxon>
        <taxon>Lingulida</taxon>
        <taxon>Linguloidea</taxon>
        <taxon>Lingulidae</taxon>
        <taxon>Lingula</taxon>
    </lineage>
</organism>
<protein>
    <recommendedName>
        <fullName evidence="9">Carbohydrate sulfotransferase</fullName>
        <ecNumber evidence="9">2.8.2.-</ecNumber>
    </recommendedName>
</protein>
<evidence type="ECO:0000313" key="10">
    <source>
        <dbReference type="Proteomes" id="UP000085678"/>
    </source>
</evidence>
<dbReference type="EC" id="2.8.2.-" evidence="9"/>
<evidence type="ECO:0000256" key="9">
    <source>
        <dbReference type="RuleBase" id="RU364020"/>
    </source>
</evidence>
<keyword evidence="5" id="KW-1133">Transmembrane helix</keyword>
<reference evidence="11" key="1">
    <citation type="submission" date="2025-08" db="UniProtKB">
        <authorList>
            <consortium name="RefSeq"/>
        </authorList>
    </citation>
    <scope>IDENTIFICATION</scope>
    <source>
        <tissue evidence="11">Gonads</tissue>
    </source>
</reference>
<dbReference type="PANTHER" id="PTHR12137:SF54">
    <property type="entry name" value="CARBOHYDRATE SULFOTRANSFERASE"/>
    <property type="match status" value="1"/>
</dbReference>
<keyword evidence="8 9" id="KW-0325">Glycoprotein</keyword>
<keyword evidence="9" id="KW-0119">Carbohydrate metabolism</keyword>
<dbReference type="Proteomes" id="UP000085678">
    <property type="component" value="Unplaced"/>
</dbReference>
<dbReference type="PROSITE" id="PS00018">
    <property type="entry name" value="EF_HAND_1"/>
    <property type="match status" value="1"/>
</dbReference>
<evidence type="ECO:0000256" key="7">
    <source>
        <dbReference type="ARBA" id="ARBA00023136"/>
    </source>
</evidence>
<dbReference type="InterPro" id="IPR005331">
    <property type="entry name" value="Sulfotransferase"/>
</dbReference>
<evidence type="ECO:0000256" key="1">
    <source>
        <dbReference type="ARBA" id="ARBA00004323"/>
    </source>
</evidence>
<dbReference type="STRING" id="7574.A0A1S3JEU4"/>
<dbReference type="GO" id="GO:0008146">
    <property type="term" value="F:sulfotransferase activity"/>
    <property type="evidence" value="ECO:0007669"/>
    <property type="project" value="InterPro"/>
</dbReference>
<keyword evidence="10" id="KW-1185">Reference proteome</keyword>
<gene>
    <name evidence="11" type="primary">LOC106172478</name>
</gene>
<keyword evidence="6 9" id="KW-0333">Golgi apparatus</keyword>
<dbReference type="GeneID" id="106172478"/>
<dbReference type="GO" id="GO:0016051">
    <property type="term" value="P:carbohydrate biosynthetic process"/>
    <property type="evidence" value="ECO:0007669"/>
    <property type="project" value="InterPro"/>
</dbReference>
<dbReference type="InterPro" id="IPR018247">
    <property type="entry name" value="EF_Hand_1_Ca_BS"/>
</dbReference>
<evidence type="ECO:0000256" key="4">
    <source>
        <dbReference type="ARBA" id="ARBA00022692"/>
    </source>
</evidence>
<dbReference type="GO" id="GO:0000139">
    <property type="term" value="C:Golgi membrane"/>
    <property type="evidence" value="ECO:0007669"/>
    <property type="project" value="UniProtKB-SubCell"/>
</dbReference>
<dbReference type="InParanoid" id="A0A1S3JEU4"/>